<reference evidence="1 2" key="1">
    <citation type="journal article" date="2018" name="Elife">
        <title>Firefly genomes illuminate parallel origins of bioluminescence in beetles.</title>
        <authorList>
            <person name="Fallon T.R."/>
            <person name="Lower S.E."/>
            <person name="Chang C.H."/>
            <person name="Bessho-Uehara M."/>
            <person name="Martin G.J."/>
            <person name="Bewick A.J."/>
            <person name="Behringer M."/>
            <person name="Debat H.J."/>
            <person name="Wong I."/>
            <person name="Day J.C."/>
            <person name="Suvorov A."/>
            <person name="Silva C.J."/>
            <person name="Stanger-Hall K.F."/>
            <person name="Hall D.W."/>
            <person name="Schmitz R.J."/>
            <person name="Nelson D.R."/>
            <person name="Lewis S.M."/>
            <person name="Shigenobu S."/>
            <person name="Bybee S.M."/>
            <person name="Larracuente A.M."/>
            <person name="Oba Y."/>
            <person name="Weng J.K."/>
        </authorList>
    </citation>
    <scope>NUCLEOTIDE SEQUENCE [LARGE SCALE GENOMIC DNA]</scope>
    <source>
        <strain evidence="1">1611_PpyrPB1</strain>
        <tissue evidence="1">Whole body</tissue>
    </source>
</reference>
<protein>
    <submittedName>
        <fullName evidence="1">Uncharacterized protein</fullName>
    </submittedName>
</protein>
<sequence length="119" mass="14126">MIQMMKWPQSKMMMLPYQQQQQLQVRTTVTPHPNTQNLPVVLLRPVVYLLYLFFNKLEMAHECKLENFAFYMITEKFGSPAIDLFAITTDAEYTRFVPFQILPQLHQTLVITATVFFKY</sequence>
<dbReference type="Proteomes" id="UP000327044">
    <property type="component" value="Unassembled WGS sequence"/>
</dbReference>
<organism evidence="1 2">
    <name type="scientific">Photinus pyralis</name>
    <name type="common">Common eastern firefly</name>
    <name type="synonym">Lampyris pyralis</name>
    <dbReference type="NCBI Taxonomy" id="7054"/>
    <lineage>
        <taxon>Eukaryota</taxon>
        <taxon>Metazoa</taxon>
        <taxon>Ecdysozoa</taxon>
        <taxon>Arthropoda</taxon>
        <taxon>Hexapoda</taxon>
        <taxon>Insecta</taxon>
        <taxon>Pterygota</taxon>
        <taxon>Neoptera</taxon>
        <taxon>Endopterygota</taxon>
        <taxon>Coleoptera</taxon>
        <taxon>Polyphaga</taxon>
        <taxon>Elateriformia</taxon>
        <taxon>Elateroidea</taxon>
        <taxon>Lampyridae</taxon>
        <taxon>Lampyrinae</taxon>
        <taxon>Photinus</taxon>
    </lineage>
</organism>
<evidence type="ECO:0000313" key="1">
    <source>
        <dbReference type="EMBL" id="KAB0803509.1"/>
    </source>
</evidence>
<keyword evidence="2" id="KW-1185">Reference proteome</keyword>
<accession>A0A5N4B1N3</accession>
<dbReference type="EMBL" id="VVIM01000001">
    <property type="protein sequence ID" value="KAB0803509.1"/>
    <property type="molecule type" value="Genomic_DNA"/>
</dbReference>
<comment type="caution">
    <text evidence="1">The sequence shown here is derived from an EMBL/GenBank/DDBJ whole genome shotgun (WGS) entry which is preliminary data.</text>
</comment>
<dbReference type="AlphaFoldDB" id="A0A5N4B1N3"/>
<name>A0A5N4B1N3_PHOPY</name>
<evidence type="ECO:0000313" key="2">
    <source>
        <dbReference type="Proteomes" id="UP000327044"/>
    </source>
</evidence>
<gene>
    <name evidence="1" type="ORF">PPYR_00479</name>
</gene>
<proteinExistence type="predicted"/>
<dbReference type="InParanoid" id="A0A5N4B1N3"/>